<dbReference type="Pfam" id="PF01943">
    <property type="entry name" value="Polysacc_synt"/>
    <property type="match status" value="1"/>
</dbReference>
<dbReference type="GO" id="GO:0005886">
    <property type="term" value="C:plasma membrane"/>
    <property type="evidence" value="ECO:0007669"/>
    <property type="project" value="UniProtKB-SubCell"/>
</dbReference>
<dbReference type="RefSeq" id="WP_114496922.1">
    <property type="nucleotide sequence ID" value="NZ_QPJW01000004.1"/>
</dbReference>
<feature type="transmembrane region" description="Helical" evidence="6">
    <location>
        <begin position="394"/>
        <end position="414"/>
    </location>
</feature>
<dbReference type="PIRSF" id="PIRSF038958">
    <property type="entry name" value="PG_synth_SpoVB"/>
    <property type="match status" value="1"/>
</dbReference>
<evidence type="ECO:0000256" key="5">
    <source>
        <dbReference type="ARBA" id="ARBA00023136"/>
    </source>
</evidence>
<feature type="transmembrane region" description="Helical" evidence="6">
    <location>
        <begin position="487"/>
        <end position="511"/>
    </location>
</feature>
<gene>
    <name evidence="7" type="ORF">DFP94_104116</name>
</gene>
<keyword evidence="5 6" id="KW-0472">Membrane</keyword>
<feature type="transmembrane region" description="Helical" evidence="6">
    <location>
        <begin position="296"/>
        <end position="318"/>
    </location>
</feature>
<keyword evidence="8" id="KW-1185">Reference proteome</keyword>
<keyword evidence="4 6" id="KW-1133">Transmembrane helix</keyword>
<feature type="transmembrane region" description="Helical" evidence="6">
    <location>
        <begin position="452"/>
        <end position="472"/>
    </location>
</feature>
<feature type="transmembrane region" description="Helical" evidence="6">
    <location>
        <begin position="420"/>
        <end position="440"/>
    </location>
</feature>
<sequence>MSKKESFIKGTLILAGAALLVRLLGLFQRVPLEHVFGDTGNASYGLANNVYLMLLTIASAGIPSTLSKMVSERYALNKPEEARRVYKAALMFGAVSGVLITVFLYLIAPYYATNIAKVPEASAAIRAIAPALLLFPTIAMMRGYFQGRGNMTASGISQIMEQILRVITAIGLAFVMYGMGYSDKWLAAGASFGSVFGSIGAFGVMVYYAMKLRKEDERKLPPLESGTTGADIPYKRIYLDIFKLSIPIVLTSLTVSAVNFIDGSIVKTLLINHIGEAAAEQALAFLTSRAQMVAGIPPILAIALSTSLIPVISAAFVKKDEAHLRSQVTLAMRVSILSGLPLVLVLGTTAYSVNGLLFKSLDGYGIVGFLTFMTIFQITMMTSNSILLGVGKPYLSMVNVMVGIVVKLVASYALAPVWGIYGIITATGLCFLVITLLNLWTMKKIVPFSLMGNRWVGFLLTVVVLGGAGYGLNQAGIQMVSIMPARVAFFLTCCIVGLAVVALYPVMLVLLRVVRKDELPGYPAPLRKLLSPLMRLQRSGQAGSSK</sequence>
<organism evidence="7 8">
    <name type="scientific">Fontibacillus phaseoli</name>
    <dbReference type="NCBI Taxonomy" id="1416533"/>
    <lineage>
        <taxon>Bacteria</taxon>
        <taxon>Bacillati</taxon>
        <taxon>Bacillota</taxon>
        <taxon>Bacilli</taxon>
        <taxon>Bacillales</taxon>
        <taxon>Paenibacillaceae</taxon>
        <taxon>Fontibacillus</taxon>
    </lineage>
</organism>
<protein>
    <submittedName>
        <fullName evidence="7">Stage V sporulation protein B</fullName>
    </submittedName>
</protein>
<dbReference type="Proteomes" id="UP000253090">
    <property type="component" value="Unassembled WGS sequence"/>
</dbReference>
<dbReference type="PANTHER" id="PTHR30250:SF21">
    <property type="entry name" value="LIPID II FLIPPASE MURJ"/>
    <property type="match status" value="1"/>
</dbReference>
<feature type="transmembrane region" description="Helical" evidence="6">
    <location>
        <begin position="12"/>
        <end position="30"/>
    </location>
</feature>
<feature type="transmembrane region" description="Helical" evidence="6">
    <location>
        <begin position="50"/>
        <end position="67"/>
    </location>
</feature>
<evidence type="ECO:0000313" key="7">
    <source>
        <dbReference type="EMBL" id="RCX19664.1"/>
    </source>
</evidence>
<dbReference type="InterPro" id="IPR024923">
    <property type="entry name" value="PG_synth_SpoVB"/>
</dbReference>
<reference evidence="7 8" key="1">
    <citation type="submission" date="2018-07" db="EMBL/GenBank/DDBJ databases">
        <title>Genomic Encyclopedia of Type Strains, Phase III (KMG-III): the genomes of soil and plant-associated and newly described type strains.</title>
        <authorList>
            <person name="Whitman W."/>
        </authorList>
    </citation>
    <scope>NUCLEOTIDE SEQUENCE [LARGE SCALE GENOMIC DNA]</scope>
    <source>
        <strain evidence="7 8">CECT 8333</strain>
    </source>
</reference>
<feature type="transmembrane region" description="Helical" evidence="6">
    <location>
        <begin position="363"/>
        <end position="382"/>
    </location>
</feature>
<evidence type="ECO:0000256" key="2">
    <source>
        <dbReference type="ARBA" id="ARBA00022475"/>
    </source>
</evidence>
<feature type="transmembrane region" description="Helical" evidence="6">
    <location>
        <begin position="123"/>
        <end position="141"/>
    </location>
</feature>
<feature type="transmembrane region" description="Helical" evidence="6">
    <location>
        <begin position="330"/>
        <end position="351"/>
    </location>
</feature>
<evidence type="ECO:0000256" key="3">
    <source>
        <dbReference type="ARBA" id="ARBA00022692"/>
    </source>
</evidence>
<dbReference type="CDD" id="cd13124">
    <property type="entry name" value="MATE_SpoVB_like"/>
    <property type="match status" value="1"/>
</dbReference>
<evidence type="ECO:0000256" key="6">
    <source>
        <dbReference type="SAM" id="Phobius"/>
    </source>
</evidence>
<feature type="transmembrane region" description="Helical" evidence="6">
    <location>
        <begin position="185"/>
        <end position="210"/>
    </location>
</feature>
<comment type="subcellular location">
    <subcellularLocation>
        <location evidence="1">Cell membrane</location>
        <topology evidence="1">Multi-pass membrane protein</topology>
    </subcellularLocation>
</comment>
<evidence type="ECO:0000256" key="1">
    <source>
        <dbReference type="ARBA" id="ARBA00004651"/>
    </source>
</evidence>
<accession>A0A369BIY9</accession>
<evidence type="ECO:0000313" key="8">
    <source>
        <dbReference type="Proteomes" id="UP000253090"/>
    </source>
</evidence>
<proteinExistence type="predicted"/>
<feature type="transmembrane region" description="Helical" evidence="6">
    <location>
        <begin position="241"/>
        <end position="261"/>
    </location>
</feature>
<feature type="transmembrane region" description="Helical" evidence="6">
    <location>
        <begin position="162"/>
        <end position="179"/>
    </location>
</feature>
<keyword evidence="3 6" id="KW-0812">Transmembrane</keyword>
<dbReference type="PANTHER" id="PTHR30250">
    <property type="entry name" value="PST FAMILY PREDICTED COLANIC ACID TRANSPORTER"/>
    <property type="match status" value="1"/>
</dbReference>
<dbReference type="OrthoDB" id="9775950at2"/>
<keyword evidence="2" id="KW-1003">Cell membrane</keyword>
<comment type="caution">
    <text evidence="7">The sequence shown here is derived from an EMBL/GenBank/DDBJ whole genome shotgun (WGS) entry which is preliminary data.</text>
</comment>
<name>A0A369BIY9_9BACL</name>
<evidence type="ECO:0000256" key="4">
    <source>
        <dbReference type="ARBA" id="ARBA00022989"/>
    </source>
</evidence>
<dbReference type="InterPro" id="IPR050833">
    <property type="entry name" value="Poly_Biosynth_Transport"/>
</dbReference>
<dbReference type="InterPro" id="IPR002797">
    <property type="entry name" value="Polysacc_synth"/>
</dbReference>
<dbReference type="EMBL" id="QPJW01000004">
    <property type="protein sequence ID" value="RCX19664.1"/>
    <property type="molecule type" value="Genomic_DNA"/>
</dbReference>
<dbReference type="AlphaFoldDB" id="A0A369BIY9"/>
<feature type="transmembrane region" description="Helical" evidence="6">
    <location>
        <begin position="88"/>
        <end position="111"/>
    </location>
</feature>